<evidence type="ECO:0000313" key="7">
    <source>
        <dbReference type="Proteomes" id="UP001290462"/>
    </source>
</evidence>
<name>A0AAW9K6F7_CARML</name>
<dbReference type="InterPro" id="IPR001807">
    <property type="entry name" value="ClC"/>
</dbReference>
<feature type="transmembrane region" description="Helical" evidence="5">
    <location>
        <begin position="319"/>
        <end position="338"/>
    </location>
</feature>
<reference evidence="6" key="1">
    <citation type="submission" date="2023-08" db="EMBL/GenBank/DDBJ databases">
        <title>Genomic characterization of piscicolin 126 produced by Carnobacterium maltaromaticum CM22 strain isolated from salmon (Salmo salar).</title>
        <authorList>
            <person name="Gonzalez-Gragera E."/>
            <person name="Garcia-Lopez J.D."/>
            <person name="Teso-Perez C."/>
            <person name="Gimenez-Hernandez I."/>
            <person name="Peralta-Sanchez J.M."/>
            <person name="Valdivia E."/>
            <person name="Montalban-Lopez M."/>
            <person name="Martin-Platero A.M."/>
            <person name="Banos A."/>
            <person name="Martinez-Bueno M."/>
        </authorList>
    </citation>
    <scope>NUCLEOTIDE SEQUENCE</scope>
    <source>
        <strain evidence="6">CM22</strain>
    </source>
</reference>
<feature type="transmembrane region" description="Helical" evidence="5">
    <location>
        <begin position="221"/>
        <end position="241"/>
    </location>
</feature>
<keyword evidence="4 5" id="KW-0472">Membrane</keyword>
<dbReference type="GO" id="GO:0016020">
    <property type="term" value="C:membrane"/>
    <property type="evidence" value="ECO:0007669"/>
    <property type="project" value="UniProtKB-SubCell"/>
</dbReference>
<feature type="transmembrane region" description="Helical" evidence="5">
    <location>
        <begin position="104"/>
        <end position="130"/>
    </location>
</feature>
<feature type="transmembrane region" description="Helical" evidence="5">
    <location>
        <begin position="261"/>
        <end position="280"/>
    </location>
</feature>
<feature type="transmembrane region" description="Helical" evidence="5">
    <location>
        <begin position="369"/>
        <end position="392"/>
    </location>
</feature>
<dbReference type="RefSeq" id="WP_322808970.1">
    <property type="nucleotide sequence ID" value="NZ_JAVBVO010000003.1"/>
</dbReference>
<feature type="transmembrane region" description="Helical" evidence="5">
    <location>
        <begin position="182"/>
        <end position="201"/>
    </location>
</feature>
<dbReference type="AlphaFoldDB" id="A0AAW9K6F7"/>
<accession>A0AAW9K6F7</accession>
<keyword evidence="2 5" id="KW-0812">Transmembrane</keyword>
<dbReference type="GO" id="GO:0015108">
    <property type="term" value="F:chloride transmembrane transporter activity"/>
    <property type="evidence" value="ECO:0007669"/>
    <property type="project" value="InterPro"/>
</dbReference>
<proteinExistence type="predicted"/>
<dbReference type="Pfam" id="PF00654">
    <property type="entry name" value="Voltage_CLC"/>
    <property type="match status" value="1"/>
</dbReference>
<dbReference type="SUPFAM" id="SSF81340">
    <property type="entry name" value="Clc chloride channel"/>
    <property type="match status" value="1"/>
</dbReference>
<dbReference type="CDD" id="cd00400">
    <property type="entry name" value="Voltage_gated_ClC"/>
    <property type="match status" value="1"/>
</dbReference>
<evidence type="ECO:0000256" key="1">
    <source>
        <dbReference type="ARBA" id="ARBA00004141"/>
    </source>
</evidence>
<dbReference type="InterPro" id="IPR014743">
    <property type="entry name" value="Cl-channel_core"/>
</dbReference>
<sequence>MNKLALSIRIILYGALLSTFIGAISFAFIYLESNISHYLWHILLTNNTFKTLTILLFCLLGGLIVGSLRGKWGDYPQTAHHTIQQLKEHKTVNYRPVFKSLLTALLILIFGAGVGPEAALLGAIVMLSVWQADKIRYLFFNRESFAALKPLERLGHMFHPTRYLLTYNPKNTNEKLAATKKYVIIFYILNGLFAFIVLMKYTNQPSFISKMGMTYWELKDFWLFVPLVIFGVLAGKLYNLFKRKMADWMNFWSDQPIKKALIGSFAIFIVGMFTPNLLFSGQVTLGAVPKEYLHFSTLLLVCVVIIKLVFLQVCLNTGWIGGDIFPIVFSAILLGFGLSQLLPNFDTVFIVATVATAMTISILQSPLGLAIFIALFFPVQILPIILLTALLLKVIQTKRGKQIV</sequence>
<feature type="transmembrane region" description="Helical" evidence="5">
    <location>
        <begin position="12"/>
        <end position="31"/>
    </location>
</feature>
<evidence type="ECO:0000256" key="3">
    <source>
        <dbReference type="ARBA" id="ARBA00022989"/>
    </source>
</evidence>
<evidence type="ECO:0000313" key="6">
    <source>
        <dbReference type="EMBL" id="MDZ5758942.1"/>
    </source>
</evidence>
<gene>
    <name evidence="6" type="ORF">RAK27_09770</name>
</gene>
<evidence type="ECO:0000256" key="4">
    <source>
        <dbReference type="ARBA" id="ARBA00023136"/>
    </source>
</evidence>
<organism evidence="6 7">
    <name type="scientific">Carnobacterium maltaromaticum</name>
    <name type="common">Carnobacterium piscicola</name>
    <dbReference type="NCBI Taxonomy" id="2751"/>
    <lineage>
        <taxon>Bacteria</taxon>
        <taxon>Bacillati</taxon>
        <taxon>Bacillota</taxon>
        <taxon>Bacilli</taxon>
        <taxon>Lactobacillales</taxon>
        <taxon>Carnobacteriaceae</taxon>
        <taxon>Carnobacterium</taxon>
    </lineage>
</organism>
<protein>
    <submittedName>
        <fullName evidence="6">Chloride channel protein</fullName>
    </submittedName>
</protein>
<feature type="transmembrane region" description="Helical" evidence="5">
    <location>
        <begin position="51"/>
        <end position="68"/>
    </location>
</feature>
<keyword evidence="3 5" id="KW-1133">Transmembrane helix</keyword>
<comment type="subcellular location">
    <subcellularLocation>
        <location evidence="1">Membrane</location>
        <topology evidence="1">Multi-pass membrane protein</topology>
    </subcellularLocation>
</comment>
<feature type="transmembrane region" description="Helical" evidence="5">
    <location>
        <begin position="292"/>
        <end position="313"/>
    </location>
</feature>
<dbReference type="Proteomes" id="UP001290462">
    <property type="component" value="Unassembled WGS sequence"/>
</dbReference>
<comment type="caution">
    <text evidence="6">The sequence shown here is derived from an EMBL/GenBank/DDBJ whole genome shotgun (WGS) entry which is preliminary data.</text>
</comment>
<dbReference type="Gene3D" id="1.10.3080.10">
    <property type="entry name" value="Clc chloride channel"/>
    <property type="match status" value="2"/>
</dbReference>
<evidence type="ECO:0000256" key="2">
    <source>
        <dbReference type="ARBA" id="ARBA00022692"/>
    </source>
</evidence>
<evidence type="ECO:0000256" key="5">
    <source>
        <dbReference type="SAM" id="Phobius"/>
    </source>
</evidence>
<dbReference type="EMBL" id="JAVBVO010000003">
    <property type="protein sequence ID" value="MDZ5758942.1"/>
    <property type="molecule type" value="Genomic_DNA"/>
</dbReference>